<keyword evidence="2" id="KW-0805">Transcription regulation</keyword>
<feature type="region of interest" description="Disordered" evidence="6">
    <location>
        <begin position="184"/>
        <end position="210"/>
    </location>
</feature>
<evidence type="ECO:0000256" key="3">
    <source>
        <dbReference type="ARBA" id="ARBA00023125"/>
    </source>
</evidence>
<feature type="region of interest" description="Disordered" evidence="6">
    <location>
        <begin position="100"/>
        <end position="123"/>
    </location>
</feature>
<evidence type="ECO:0000256" key="6">
    <source>
        <dbReference type="SAM" id="MobiDB-lite"/>
    </source>
</evidence>
<proteinExistence type="predicted"/>
<dbReference type="InterPro" id="IPR058606">
    <property type="entry name" value="HTH_Cic_C"/>
</dbReference>
<accession>A0A183I9A1</accession>
<protein>
    <submittedName>
        <fullName evidence="10">Protein capicua homolog</fullName>
    </submittedName>
</protein>
<evidence type="ECO:0000256" key="2">
    <source>
        <dbReference type="ARBA" id="ARBA00023015"/>
    </source>
</evidence>
<reference evidence="10" key="1">
    <citation type="submission" date="2016-06" db="UniProtKB">
        <authorList>
            <consortium name="WormBaseParasite"/>
        </authorList>
    </citation>
    <scope>IDENTIFICATION</scope>
</reference>
<keyword evidence="3" id="KW-0238">DNA-binding</keyword>
<dbReference type="InterPro" id="IPR052412">
    <property type="entry name" value="CC-Dev_Transcription_Reg"/>
</dbReference>
<evidence type="ECO:0000313" key="10">
    <source>
        <dbReference type="WBParaSite" id="SBAD_0000020701-mRNA-1"/>
    </source>
</evidence>
<dbReference type="GO" id="GO:0005634">
    <property type="term" value="C:nucleus"/>
    <property type="evidence" value="ECO:0007669"/>
    <property type="project" value="TreeGrafter"/>
</dbReference>
<dbReference type="Proteomes" id="UP000270296">
    <property type="component" value="Unassembled WGS sequence"/>
</dbReference>
<feature type="domain" description="Protein capicua homolog-like C-terminal tri-helical" evidence="7">
    <location>
        <begin position="125"/>
        <end position="179"/>
    </location>
</feature>
<keyword evidence="5" id="KW-0539">Nucleus</keyword>
<sequence>MSFRVLSNVNFDAKFAKLPEFDPDECESSPLPTTPMQIVKSYFDKQKQGGVLDDSHKPISPPVKSGPKTPSRRGGNIFFGSSFNSDMLTDSFATKKEFESDTSPLCSPITPKTPLENWEKSSSRKLLDERRRLVVELLETEGMFPTAQATSSFQAKHFEIFPTKQILQLKIREVRQKVMASVQSPVTTPSASGSGVLFSSTAASAKPSQT</sequence>
<evidence type="ECO:0000259" key="7">
    <source>
        <dbReference type="Pfam" id="PF25981"/>
    </source>
</evidence>
<evidence type="ECO:0000256" key="4">
    <source>
        <dbReference type="ARBA" id="ARBA00023163"/>
    </source>
</evidence>
<dbReference type="PANTHER" id="PTHR13059:SF13">
    <property type="entry name" value="PROTEIN CAPICUA HOMOLOG"/>
    <property type="match status" value="1"/>
</dbReference>
<reference evidence="8 9" key="2">
    <citation type="submission" date="2018-11" db="EMBL/GenBank/DDBJ databases">
        <authorList>
            <consortium name="Pathogen Informatics"/>
        </authorList>
    </citation>
    <scope>NUCLEOTIDE SEQUENCE [LARGE SCALE GENOMIC DNA]</scope>
</reference>
<dbReference type="GO" id="GO:0000977">
    <property type="term" value="F:RNA polymerase II transcription regulatory region sequence-specific DNA binding"/>
    <property type="evidence" value="ECO:0007669"/>
    <property type="project" value="TreeGrafter"/>
</dbReference>
<evidence type="ECO:0000313" key="9">
    <source>
        <dbReference type="Proteomes" id="UP000270296"/>
    </source>
</evidence>
<feature type="compositionally biased region" description="Basic and acidic residues" evidence="6">
    <location>
        <begin position="48"/>
        <end position="57"/>
    </location>
</feature>
<keyword evidence="4" id="KW-0804">Transcription</keyword>
<feature type="region of interest" description="Disordered" evidence="6">
    <location>
        <begin position="48"/>
        <end position="75"/>
    </location>
</feature>
<keyword evidence="9" id="KW-1185">Reference proteome</keyword>
<dbReference type="WBParaSite" id="SBAD_0000020701-mRNA-1">
    <property type="protein sequence ID" value="SBAD_0000020701-mRNA-1"/>
    <property type="gene ID" value="SBAD_0000020701"/>
</dbReference>
<dbReference type="PANTHER" id="PTHR13059">
    <property type="entry name" value="HMG-BOX TRANSCRIPTION FACTOR BBX"/>
    <property type="match status" value="1"/>
</dbReference>
<dbReference type="OrthoDB" id="5863328at2759"/>
<dbReference type="AlphaFoldDB" id="A0A183I9A1"/>
<dbReference type="EMBL" id="UZAM01000347">
    <property type="protein sequence ID" value="VDO80619.1"/>
    <property type="molecule type" value="Genomic_DNA"/>
</dbReference>
<dbReference type="GO" id="GO:0000981">
    <property type="term" value="F:DNA-binding transcription factor activity, RNA polymerase II-specific"/>
    <property type="evidence" value="ECO:0007669"/>
    <property type="project" value="TreeGrafter"/>
</dbReference>
<evidence type="ECO:0000256" key="5">
    <source>
        <dbReference type="ARBA" id="ARBA00023242"/>
    </source>
</evidence>
<dbReference type="Pfam" id="PF25981">
    <property type="entry name" value="HTH_Cic_C"/>
    <property type="match status" value="1"/>
</dbReference>
<evidence type="ECO:0000313" key="8">
    <source>
        <dbReference type="EMBL" id="VDO80619.1"/>
    </source>
</evidence>
<organism evidence="10">
    <name type="scientific">Soboliphyme baturini</name>
    <dbReference type="NCBI Taxonomy" id="241478"/>
    <lineage>
        <taxon>Eukaryota</taxon>
        <taxon>Metazoa</taxon>
        <taxon>Ecdysozoa</taxon>
        <taxon>Nematoda</taxon>
        <taxon>Enoplea</taxon>
        <taxon>Dorylaimia</taxon>
        <taxon>Dioctophymatida</taxon>
        <taxon>Dioctophymatoidea</taxon>
        <taxon>Soboliphymatidae</taxon>
        <taxon>Soboliphyme</taxon>
    </lineage>
</organism>
<keyword evidence="1" id="KW-0597">Phosphoprotein</keyword>
<name>A0A183I9A1_9BILA</name>
<evidence type="ECO:0000256" key="1">
    <source>
        <dbReference type="ARBA" id="ARBA00022553"/>
    </source>
</evidence>
<gene>
    <name evidence="8" type="ORF">SBAD_LOCUS195</name>
</gene>